<gene>
    <name evidence="1" type="ORF">COX37_03155</name>
</gene>
<evidence type="ECO:0008006" key="3">
    <source>
        <dbReference type="Google" id="ProtNLM"/>
    </source>
</evidence>
<organism evidence="1 2">
    <name type="scientific">Candidatus Nealsonbacteria bacterium CG23_combo_of_CG06-09_8_20_14_all_39_17</name>
    <dbReference type="NCBI Taxonomy" id="1974722"/>
    <lineage>
        <taxon>Bacteria</taxon>
        <taxon>Candidatus Nealsoniibacteriota</taxon>
    </lineage>
</organism>
<reference evidence="1 2" key="1">
    <citation type="submission" date="2017-09" db="EMBL/GenBank/DDBJ databases">
        <title>Depth-based differentiation of microbial function through sediment-hosted aquifers and enrichment of novel symbionts in the deep terrestrial subsurface.</title>
        <authorList>
            <person name="Probst A.J."/>
            <person name="Ladd B."/>
            <person name="Jarett J.K."/>
            <person name="Geller-Mcgrath D.E."/>
            <person name="Sieber C.M."/>
            <person name="Emerson J.B."/>
            <person name="Anantharaman K."/>
            <person name="Thomas B.C."/>
            <person name="Malmstrom R."/>
            <person name="Stieglmeier M."/>
            <person name="Klingl A."/>
            <person name="Woyke T."/>
            <person name="Ryan C.M."/>
            <person name="Banfield J.F."/>
        </authorList>
    </citation>
    <scope>NUCLEOTIDE SEQUENCE [LARGE SCALE GENOMIC DNA]</scope>
    <source>
        <strain evidence="1">CG23_combo_of_CG06-09_8_20_14_all_39_17</strain>
    </source>
</reference>
<accession>A0A2G9YV41</accession>
<evidence type="ECO:0000313" key="1">
    <source>
        <dbReference type="EMBL" id="PIP22613.1"/>
    </source>
</evidence>
<dbReference type="Proteomes" id="UP000229976">
    <property type="component" value="Unassembled WGS sequence"/>
</dbReference>
<comment type="caution">
    <text evidence="1">The sequence shown here is derived from an EMBL/GenBank/DDBJ whole genome shotgun (WGS) entry which is preliminary data.</text>
</comment>
<name>A0A2G9YV41_9BACT</name>
<sequence length="130" mass="15361">MSINYSVLLQPFAERHYLKNFRKKYKGAWNITWRAICEELRRFDSFLETSVAETITENNNIRIAKTEFRVTDTTESRKSSGNRCIVAVHKDTSIVKVLLIYHKNDLGDGNETAKWKQEIKNNYPEYRELL</sequence>
<dbReference type="EMBL" id="PCRO01000037">
    <property type="protein sequence ID" value="PIP22613.1"/>
    <property type="molecule type" value="Genomic_DNA"/>
</dbReference>
<evidence type="ECO:0000313" key="2">
    <source>
        <dbReference type="Proteomes" id="UP000229976"/>
    </source>
</evidence>
<proteinExistence type="predicted"/>
<protein>
    <recommendedName>
        <fullName evidence="3">Addiction module toxin RelE</fullName>
    </recommendedName>
</protein>
<dbReference type="AlphaFoldDB" id="A0A2G9YV41"/>